<sequence length="106" mass="11997">MFINLAMTTVHASSAQLCSCSVPGSRSEVFAIVTRPLSLDLVGLEAFWQRELSNYHTCGSSMLHLLMFLTVYRSRVLENGCVIRLSWQMDYPSPCLSWLPRLVSRL</sequence>
<organism evidence="1 2">
    <name type="scientific">Elysia crispata</name>
    <name type="common">lettuce slug</name>
    <dbReference type="NCBI Taxonomy" id="231223"/>
    <lineage>
        <taxon>Eukaryota</taxon>
        <taxon>Metazoa</taxon>
        <taxon>Spiralia</taxon>
        <taxon>Lophotrochozoa</taxon>
        <taxon>Mollusca</taxon>
        <taxon>Gastropoda</taxon>
        <taxon>Heterobranchia</taxon>
        <taxon>Euthyneura</taxon>
        <taxon>Panpulmonata</taxon>
        <taxon>Sacoglossa</taxon>
        <taxon>Placobranchoidea</taxon>
        <taxon>Plakobranchidae</taxon>
        <taxon>Elysia</taxon>
    </lineage>
</organism>
<keyword evidence="2" id="KW-1185">Reference proteome</keyword>
<reference evidence="1" key="1">
    <citation type="journal article" date="2023" name="G3 (Bethesda)">
        <title>A reference genome for the long-term kleptoplast-retaining sea slug Elysia crispata morphotype clarki.</title>
        <authorList>
            <person name="Eastman K.E."/>
            <person name="Pendleton A.L."/>
            <person name="Shaikh M.A."/>
            <person name="Suttiyut T."/>
            <person name="Ogas R."/>
            <person name="Tomko P."/>
            <person name="Gavelis G."/>
            <person name="Widhalm J.R."/>
            <person name="Wisecaver J.H."/>
        </authorList>
    </citation>
    <scope>NUCLEOTIDE SEQUENCE</scope>
    <source>
        <strain evidence="1">ECLA1</strain>
    </source>
</reference>
<protein>
    <submittedName>
        <fullName evidence="1">Uncharacterized protein</fullName>
    </submittedName>
</protein>
<accession>A0AAE1AUB2</accession>
<comment type="caution">
    <text evidence="1">The sequence shown here is derived from an EMBL/GenBank/DDBJ whole genome shotgun (WGS) entry which is preliminary data.</text>
</comment>
<evidence type="ECO:0000313" key="2">
    <source>
        <dbReference type="Proteomes" id="UP001283361"/>
    </source>
</evidence>
<proteinExistence type="predicted"/>
<dbReference type="Proteomes" id="UP001283361">
    <property type="component" value="Unassembled WGS sequence"/>
</dbReference>
<evidence type="ECO:0000313" key="1">
    <source>
        <dbReference type="EMBL" id="KAK3793879.1"/>
    </source>
</evidence>
<dbReference type="EMBL" id="JAWDGP010001166">
    <property type="protein sequence ID" value="KAK3793879.1"/>
    <property type="molecule type" value="Genomic_DNA"/>
</dbReference>
<gene>
    <name evidence="1" type="ORF">RRG08_033456</name>
</gene>
<dbReference type="AlphaFoldDB" id="A0AAE1AUB2"/>
<name>A0AAE1AUB2_9GAST</name>